<keyword evidence="1" id="KW-1133">Transmembrane helix</keyword>
<feature type="transmembrane region" description="Helical" evidence="1">
    <location>
        <begin position="23"/>
        <end position="44"/>
    </location>
</feature>
<dbReference type="PANTHER" id="PTHR36832">
    <property type="entry name" value="SLR1174 PROTEIN-RELATED"/>
    <property type="match status" value="1"/>
</dbReference>
<feature type="transmembrane region" description="Helical" evidence="1">
    <location>
        <begin position="176"/>
        <end position="196"/>
    </location>
</feature>
<feature type="transmembrane region" description="Helical" evidence="1">
    <location>
        <begin position="56"/>
        <end position="74"/>
    </location>
</feature>
<dbReference type="EMBL" id="MNUI01000022">
    <property type="protein sequence ID" value="OIN89604.1"/>
    <property type="molecule type" value="Genomic_DNA"/>
</dbReference>
<gene>
    <name evidence="2" type="ORF">AUJ59_01140</name>
</gene>
<dbReference type="AlphaFoldDB" id="A0A1J4RTG3"/>
<keyword evidence="1" id="KW-0472">Membrane</keyword>
<dbReference type="Proteomes" id="UP000183144">
    <property type="component" value="Unassembled WGS sequence"/>
</dbReference>
<dbReference type="Pfam" id="PF06182">
    <property type="entry name" value="ABC2_membrane_6"/>
    <property type="match status" value="1"/>
</dbReference>
<dbReference type="InterPro" id="IPR010390">
    <property type="entry name" value="ABC-2_transporter-like"/>
</dbReference>
<evidence type="ECO:0000313" key="2">
    <source>
        <dbReference type="EMBL" id="OIN89604.1"/>
    </source>
</evidence>
<feature type="transmembrane region" description="Helical" evidence="1">
    <location>
        <begin position="112"/>
        <end position="136"/>
    </location>
</feature>
<name>A0A1J4RTG3_9BACT</name>
<dbReference type="STRING" id="1805034.AUJ59_01140"/>
<keyword evidence="1" id="KW-0812">Transmembrane</keyword>
<evidence type="ECO:0000313" key="3">
    <source>
        <dbReference type="Proteomes" id="UP000183144"/>
    </source>
</evidence>
<dbReference type="PANTHER" id="PTHR36832:SF1">
    <property type="entry name" value="SLR1174 PROTEIN"/>
    <property type="match status" value="1"/>
</dbReference>
<reference evidence="2 3" key="1">
    <citation type="journal article" date="2016" name="Environ. Microbiol.">
        <title>Genomic resolution of a cold subsurface aquifer community provides metabolic insights for novel microbes adapted to high CO concentrations.</title>
        <authorList>
            <person name="Probst A.J."/>
            <person name="Castelle C.J."/>
            <person name="Singh A."/>
            <person name="Brown C.T."/>
            <person name="Anantharaman K."/>
            <person name="Sharon I."/>
            <person name="Hug L.A."/>
            <person name="Burstein D."/>
            <person name="Emerson J.B."/>
            <person name="Thomas B.C."/>
            <person name="Banfield J.F."/>
        </authorList>
    </citation>
    <scope>NUCLEOTIDE SEQUENCE [LARGE SCALE GENOMIC DNA]</scope>
    <source>
        <strain evidence="2">CG1_02_47_37</strain>
    </source>
</reference>
<comment type="caution">
    <text evidence="2">The sequence shown here is derived from an EMBL/GenBank/DDBJ whole genome shotgun (WGS) entry which is preliminary data.</text>
</comment>
<evidence type="ECO:0008006" key="4">
    <source>
        <dbReference type="Google" id="ProtNLM"/>
    </source>
</evidence>
<organism evidence="2 3">
    <name type="scientific">Candidatus Beckwithbacteria bacterium CG1_02_47_37</name>
    <dbReference type="NCBI Taxonomy" id="1805034"/>
    <lineage>
        <taxon>Bacteria</taxon>
        <taxon>Candidatus Beckwithiibacteriota</taxon>
    </lineage>
</organism>
<sequence>MRKYWQIFKINWDSVLVYRFNVLLWRVRMMLSFLTIYFFWGAVFSEYSQIADYSSASLLAYLVVAFFLQTLVFANDSFRITAEIATGDLNNYLLKPMGYLSQWLARDWSLKVLNLMCFMVEITALTLIFKLPVFFLTDWRRWLVFLAASVLAALLYFFFSFLVSSFSFWYPEHNGWPLRFLMLMFLDFLSGTAFPLDIFPQSLAALFKILPTTYFIFFPAQIYLGRLNPGEIVQGFLIMAVWLTVFIFLAKKAWQKGLQIYGAYGR</sequence>
<protein>
    <recommendedName>
        <fullName evidence="4">ABC transporter permease</fullName>
    </recommendedName>
</protein>
<evidence type="ECO:0000256" key="1">
    <source>
        <dbReference type="SAM" id="Phobius"/>
    </source>
</evidence>
<proteinExistence type="predicted"/>
<accession>A0A1J4RTG3</accession>
<feature type="transmembrane region" description="Helical" evidence="1">
    <location>
        <begin position="143"/>
        <end position="170"/>
    </location>
</feature>
<feature type="transmembrane region" description="Helical" evidence="1">
    <location>
        <begin position="203"/>
        <end position="220"/>
    </location>
</feature>
<feature type="transmembrane region" description="Helical" evidence="1">
    <location>
        <begin position="232"/>
        <end position="250"/>
    </location>
</feature>